<comment type="caution">
    <text evidence="2">The sequence shown here is derived from an EMBL/GenBank/DDBJ whole genome shotgun (WGS) entry which is preliminary data.</text>
</comment>
<feature type="region of interest" description="Disordered" evidence="1">
    <location>
        <begin position="183"/>
        <end position="205"/>
    </location>
</feature>
<dbReference type="RefSeq" id="XP_066707524.1">
    <property type="nucleotide sequence ID" value="XM_066866610.1"/>
</dbReference>
<sequence>MSVNSLSLKTIQHNLNKVGQDLWKADIPEVELEEIFKELLSLKAQVAVQRTLQATATLLREHPSTKALPKQQATKVKHFIRFVFRRDSEEGSRQKQLRAFDCDTLKFLGLSYSTQDIIKMDATEFEVLLKYGSRFLGYCNIGCLLYRPDVDKAVDAEFKDADNGSYDEFLQVRKRKYDEVESHQSSAMALDTGPTEDAPPPLAGGQVKKAAESANIKPTSYHGDVFIVDKTEARKALLSDEDVWEVWLTNPKNKYNAHDEKKRSFLTLWVSESMGQELGSRSKLM</sequence>
<dbReference type="GeneID" id="92099675"/>
<reference evidence="2 3" key="1">
    <citation type="submission" date="2023-01" db="EMBL/GenBank/DDBJ databases">
        <title>Analysis of 21 Apiospora genomes using comparative genomics revels a genus with tremendous synthesis potential of carbohydrate active enzymes and secondary metabolites.</title>
        <authorList>
            <person name="Sorensen T."/>
        </authorList>
    </citation>
    <scope>NUCLEOTIDE SEQUENCE [LARGE SCALE GENOMIC DNA]</scope>
    <source>
        <strain evidence="2 3">CBS 135458</strain>
    </source>
</reference>
<dbReference type="EMBL" id="JAQQWL010000018">
    <property type="protein sequence ID" value="KAK8036706.1"/>
    <property type="molecule type" value="Genomic_DNA"/>
</dbReference>
<accession>A0ABR1SQW0</accession>
<proteinExistence type="predicted"/>
<dbReference type="Proteomes" id="UP001480595">
    <property type="component" value="Unassembled WGS sequence"/>
</dbReference>
<keyword evidence="3" id="KW-1185">Reference proteome</keyword>
<protein>
    <submittedName>
        <fullName evidence="2">Uncharacterized protein</fullName>
    </submittedName>
</protein>
<gene>
    <name evidence="2" type="ORF">PG994_015203</name>
</gene>
<organism evidence="2 3">
    <name type="scientific">Apiospora phragmitis</name>
    <dbReference type="NCBI Taxonomy" id="2905665"/>
    <lineage>
        <taxon>Eukaryota</taxon>
        <taxon>Fungi</taxon>
        <taxon>Dikarya</taxon>
        <taxon>Ascomycota</taxon>
        <taxon>Pezizomycotina</taxon>
        <taxon>Sordariomycetes</taxon>
        <taxon>Xylariomycetidae</taxon>
        <taxon>Amphisphaeriales</taxon>
        <taxon>Apiosporaceae</taxon>
        <taxon>Apiospora</taxon>
    </lineage>
</organism>
<evidence type="ECO:0000256" key="1">
    <source>
        <dbReference type="SAM" id="MobiDB-lite"/>
    </source>
</evidence>
<evidence type="ECO:0000313" key="3">
    <source>
        <dbReference type="Proteomes" id="UP001480595"/>
    </source>
</evidence>
<evidence type="ECO:0000313" key="2">
    <source>
        <dbReference type="EMBL" id="KAK8036706.1"/>
    </source>
</evidence>
<name>A0ABR1SQW0_9PEZI</name>